<name>A0ABS1JZ87_9MICC</name>
<dbReference type="EMBL" id="JAERRC010000010">
    <property type="protein sequence ID" value="MBL0704377.1"/>
    <property type="molecule type" value="Genomic_DNA"/>
</dbReference>
<dbReference type="PIRSF" id="PIRSF006305">
    <property type="entry name" value="Maf"/>
    <property type="match status" value="1"/>
</dbReference>
<keyword evidence="5" id="KW-1185">Reference proteome</keyword>
<evidence type="ECO:0000313" key="5">
    <source>
        <dbReference type="Proteomes" id="UP000639051"/>
    </source>
</evidence>
<evidence type="ECO:0000256" key="3">
    <source>
        <dbReference type="HAMAP-Rule" id="MF_00528"/>
    </source>
</evidence>
<sequence length="233" mass="24105">MGAVTVHPAPVAHSSWPHPPTLILASKSPARTRLLEEAGIPHRVLVSAVDEEAVAAKHPDASPAETALLLARAKAEAVAALPAAAGTLVLGCDSVFELDGQALGKPYTPEVARERLAAMSGRSGILHTGHWLVDRRGLAPQTPHPHEAAVGEVASAGVEFTTMDPQEIAAYVATGEPLHCAGSFTIDGLGGAFLSRVDGDPHTVVGLSISTLRALLAHAGVRLTDWWAAAVDH</sequence>
<dbReference type="InterPro" id="IPR003697">
    <property type="entry name" value="Maf-like"/>
</dbReference>
<comment type="similarity">
    <text evidence="3">Belongs to the Maf family.</text>
</comment>
<dbReference type="CDD" id="cd00555">
    <property type="entry name" value="Maf"/>
    <property type="match status" value="1"/>
</dbReference>
<comment type="caution">
    <text evidence="3">Lacks conserved residue(s) required for the propagation of feature annotation.</text>
</comment>
<dbReference type="NCBIfam" id="TIGR00172">
    <property type="entry name" value="maf"/>
    <property type="match status" value="1"/>
</dbReference>
<gene>
    <name evidence="4" type="primary">maf</name>
    <name evidence="4" type="ORF">JJE72_02520</name>
</gene>
<comment type="cofactor">
    <cofactor evidence="1 3">
        <name>a divalent metal cation</name>
        <dbReference type="ChEBI" id="CHEBI:60240"/>
    </cofactor>
</comment>
<dbReference type="EC" id="3.6.1.9" evidence="3"/>
<keyword evidence="3" id="KW-0963">Cytoplasm</keyword>
<dbReference type="Pfam" id="PF02545">
    <property type="entry name" value="Maf"/>
    <property type="match status" value="1"/>
</dbReference>
<keyword evidence="2 3" id="KW-0378">Hydrolase</keyword>
<dbReference type="PANTHER" id="PTHR43213:SF5">
    <property type="entry name" value="BIFUNCTIONAL DTTP_UTP PYROPHOSPHATASE_METHYLTRANSFERASE PROTEIN-RELATED"/>
    <property type="match status" value="1"/>
</dbReference>
<dbReference type="HAMAP" id="MF_00528">
    <property type="entry name" value="Maf"/>
    <property type="match status" value="1"/>
</dbReference>
<comment type="caution">
    <text evidence="4">The sequence shown here is derived from an EMBL/GenBank/DDBJ whole genome shotgun (WGS) entry which is preliminary data.</text>
</comment>
<organism evidence="4 5">
    <name type="scientific">Sinomonas cellulolyticus</name>
    <dbReference type="NCBI Taxonomy" id="2801916"/>
    <lineage>
        <taxon>Bacteria</taxon>
        <taxon>Bacillati</taxon>
        <taxon>Actinomycetota</taxon>
        <taxon>Actinomycetes</taxon>
        <taxon>Micrococcales</taxon>
        <taxon>Micrococcaceae</taxon>
        <taxon>Sinomonas</taxon>
    </lineage>
</organism>
<feature type="active site" description="Proton acceptor" evidence="3">
    <location>
        <position position="93"/>
    </location>
</feature>
<accession>A0ABS1JZ87</accession>
<evidence type="ECO:0000256" key="1">
    <source>
        <dbReference type="ARBA" id="ARBA00001968"/>
    </source>
</evidence>
<reference evidence="4 5" key="1">
    <citation type="submission" date="2021-01" db="EMBL/GenBank/DDBJ databases">
        <title>Genome public.</title>
        <authorList>
            <person name="Liu C."/>
            <person name="Sun Q."/>
        </authorList>
    </citation>
    <scope>NUCLEOTIDE SEQUENCE [LARGE SCALE GENOMIC DNA]</scope>
    <source>
        <strain evidence="4 5">JC656</strain>
    </source>
</reference>
<protein>
    <recommendedName>
        <fullName evidence="3">Nucleoside triphosphate pyrophosphatase</fullName>
        <ecNumber evidence="3">3.6.1.9</ecNumber>
    </recommendedName>
    <alternativeName>
        <fullName evidence="3">Nucleotide pyrophosphatase</fullName>
        <shortName evidence="3">Nucleotide PPase</shortName>
    </alternativeName>
</protein>
<comment type="catalytic activity">
    <reaction evidence="3">
        <text>a 2'-deoxyribonucleoside 5'-triphosphate + H2O = a 2'-deoxyribonucleoside 5'-phosphate + diphosphate + H(+)</text>
        <dbReference type="Rhea" id="RHEA:44644"/>
        <dbReference type="ChEBI" id="CHEBI:15377"/>
        <dbReference type="ChEBI" id="CHEBI:15378"/>
        <dbReference type="ChEBI" id="CHEBI:33019"/>
        <dbReference type="ChEBI" id="CHEBI:61560"/>
        <dbReference type="ChEBI" id="CHEBI:65317"/>
        <dbReference type="EC" id="3.6.1.9"/>
    </reaction>
</comment>
<evidence type="ECO:0000313" key="4">
    <source>
        <dbReference type="EMBL" id="MBL0704377.1"/>
    </source>
</evidence>
<evidence type="ECO:0000256" key="2">
    <source>
        <dbReference type="ARBA" id="ARBA00022801"/>
    </source>
</evidence>
<dbReference type="PANTHER" id="PTHR43213">
    <property type="entry name" value="BIFUNCTIONAL DTTP/UTP PYROPHOSPHATASE/METHYLTRANSFERASE PROTEIN-RELATED"/>
    <property type="match status" value="1"/>
</dbReference>
<dbReference type="Proteomes" id="UP000639051">
    <property type="component" value="Unassembled WGS sequence"/>
</dbReference>
<dbReference type="SUPFAM" id="SSF52972">
    <property type="entry name" value="ITPase-like"/>
    <property type="match status" value="1"/>
</dbReference>
<comment type="catalytic activity">
    <reaction evidence="3">
        <text>a ribonucleoside 5'-triphosphate + H2O = a ribonucleoside 5'-phosphate + diphosphate + H(+)</text>
        <dbReference type="Rhea" id="RHEA:23996"/>
        <dbReference type="ChEBI" id="CHEBI:15377"/>
        <dbReference type="ChEBI" id="CHEBI:15378"/>
        <dbReference type="ChEBI" id="CHEBI:33019"/>
        <dbReference type="ChEBI" id="CHEBI:58043"/>
        <dbReference type="ChEBI" id="CHEBI:61557"/>
        <dbReference type="EC" id="3.6.1.9"/>
    </reaction>
</comment>
<comment type="function">
    <text evidence="3">Nucleoside triphosphate pyrophosphatase. May have a dual role in cell division arrest and in preventing the incorporation of modified nucleotides into cellular nucleic acids.</text>
</comment>
<comment type="subcellular location">
    <subcellularLocation>
        <location evidence="3">Cytoplasm</location>
    </subcellularLocation>
</comment>
<keyword evidence="3" id="KW-0546">Nucleotide metabolism</keyword>
<proteinExistence type="inferred from homology"/>
<dbReference type="InterPro" id="IPR029001">
    <property type="entry name" value="ITPase-like_fam"/>
</dbReference>
<dbReference type="Gene3D" id="3.90.950.10">
    <property type="match status" value="1"/>
</dbReference>